<dbReference type="AlphaFoldDB" id="A0A1T4KFB1"/>
<dbReference type="InterPro" id="IPR011990">
    <property type="entry name" value="TPR-like_helical_dom_sf"/>
</dbReference>
<dbReference type="SUPFAM" id="SSF48452">
    <property type="entry name" value="TPR-like"/>
    <property type="match status" value="2"/>
</dbReference>
<dbReference type="PANTHER" id="PTHR35807:SF2">
    <property type="entry name" value="TRANSCRIPTIONAL ACTIVATOR DOMAIN"/>
    <property type="match status" value="1"/>
</dbReference>
<dbReference type="InterPro" id="IPR059106">
    <property type="entry name" value="WHD_MalT"/>
</dbReference>
<dbReference type="InterPro" id="IPR005158">
    <property type="entry name" value="BTAD"/>
</dbReference>
<dbReference type="STRING" id="142842.SAMN02745118_00754"/>
<dbReference type="OrthoDB" id="9789465at2"/>
<gene>
    <name evidence="2" type="ORF">SAMN02745118_00754</name>
</gene>
<dbReference type="InterPro" id="IPR027417">
    <property type="entry name" value="P-loop_NTPase"/>
</dbReference>
<dbReference type="Pfam" id="PF25873">
    <property type="entry name" value="WHD_MalT"/>
    <property type="match status" value="1"/>
</dbReference>
<dbReference type="InterPro" id="IPR016032">
    <property type="entry name" value="Sig_transdc_resp-reg_C-effctor"/>
</dbReference>
<dbReference type="InterPro" id="IPR036388">
    <property type="entry name" value="WH-like_DNA-bd_sf"/>
</dbReference>
<dbReference type="GO" id="GO:0003677">
    <property type="term" value="F:DNA binding"/>
    <property type="evidence" value="ECO:0007669"/>
    <property type="project" value="InterPro"/>
</dbReference>
<evidence type="ECO:0000313" key="3">
    <source>
        <dbReference type="Proteomes" id="UP000190625"/>
    </source>
</evidence>
<reference evidence="3" key="1">
    <citation type="submission" date="2017-02" db="EMBL/GenBank/DDBJ databases">
        <authorList>
            <person name="Varghese N."/>
            <person name="Submissions S."/>
        </authorList>
    </citation>
    <scope>NUCLEOTIDE SEQUENCE [LARGE SCALE GENOMIC DNA]</scope>
    <source>
        <strain evidence="3">ATCC BAA-73</strain>
    </source>
</reference>
<dbReference type="SUPFAM" id="SSF46894">
    <property type="entry name" value="C-terminal effector domain of the bipartite response regulators"/>
    <property type="match status" value="1"/>
</dbReference>
<dbReference type="Pfam" id="PF03704">
    <property type="entry name" value="BTAD"/>
    <property type="match status" value="1"/>
</dbReference>
<dbReference type="SMART" id="SM01043">
    <property type="entry name" value="BTAD"/>
    <property type="match status" value="1"/>
</dbReference>
<proteinExistence type="predicted"/>
<keyword evidence="3" id="KW-1185">Reference proteome</keyword>
<dbReference type="EMBL" id="FUWM01000006">
    <property type="protein sequence ID" value="SJZ41081.1"/>
    <property type="molecule type" value="Genomic_DNA"/>
</dbReference>
<evidence type="ECO:0000259" key="1">
    <source>
        <dbReference type="SMART" id="SM01043"/>
    </source>
</evidence>
<dbReference type="GO" id="GO:0006355">
    <property type="term" value="P:regulation of DNA-templated transcription"/>
    <property type="evidence" value="ECO:0007669"/>
    <property type="project" value="InterPro"/>
</dbReference>
<protein>
    <submittedName>
        <fullName evidence="2">Transcriptional activator domain-containing protein</fullName>
    </submittedName>
</protein>
<dbReference type="SUPFAM" id="SSF52540">
    <property type="entry name" value="P-loop containing nucleoside triphosphate hydrolases"/>
    <property type="match status" value="1"/>
</dbReference>
<dbReference type="Gene3D" id="1.25.40.10">
    <property type="entry name" value="Tetratricopeptide repeat domain"/>
    <property type="match status" value="2"/>
</dbReference>
<evidence type="ECO:0000313" key="2">
    <source>
        <dbReference type="EMBL" id="SJZ41081.1"/>
    </source>
</evidence>
<dbReference type="Proteomes" id="UP000190625">
    <property type="component" value="Unassembled WGS sequence"/>
</dbReference>
<organism evidence="2 3">
    <name type="scientific">Selenihalanaerobacter shriftii</name>
    <dbReference type="NCBI Taxonomy" id="142842"/>
    <lineage>
        <taxon>Bacteria</taxon>
        <taxon>Bacillati</taxon>
        <taxon>Bacillota</taxon>
        <taxon>Clostridia</taxon>
        <taxon>Halanaerobiales</taxon>
        <taxon>Halobacteroidaceae</taxon>
        <taxon>Selenihalanaerobacter</taxon>
    </lineage>
</organism>
<dbReference type="Gene3D" id="1.10.10.10">
    <property type="entry name" value="Winged helix-like DNA-binding domain superfamily/Winged helix DNA-binding domain"/>
    <property type="match status" value="1"/>
</dbReference>
<dbReference type="RefSeq" id="WP_078809253.1">
    <property type="nucleotide sequence ID" value="NZ_FUWM01000006.1"/>
</dbReference>
<accession>A0A1T4KFB1</accession>
<dbReference type="PANTHER" id="PTHR35807">
    <property type="entry name" value="TRANSCRIPTIONAL REGULATOR REDD-RELATED"/>
    <property type="match status" value="1"/>
</dbReference>
<dbReference type="Gene3D" id="3.40.50.300">
    <property type="entry name" value="P-loop containing nucleotide triphosphate hydrolases"/>
    <property type="match status" value="1"/>
</dbReference>
<name>A0A1T4KFB1_9FIRM</name>
<feature type="domain" description="Bacterial transcriptional activator" evidence="1">
    <location>
        <begin position="920"/>
        <end position="1062"/>
    </location>
</feature>
<dbReference type="InterPro" id="IPR051677">
    <property type="entry name" value="AfsR-DnrI-RedD_regulator"/>
</dbReference>
<sequence>MGDIVVKSKFIPPRCQNRFWHNKFLWRKYKKIKEYPLMILEGGPGYGKTTTLVNFLTTNSPDAHYWYSIEEKKIDTTTFWINLVNAFGVGNKKIENATSSLLQELKQKDLSINTFIKKLINILIDNLTTDTYLILDNFHLVLNNESILESLSYFIESLFSSLHLVILSRQKVQFPKLSTWQVKGEVAIVKERDFILDQQQVEELISVQYDLQLNTSEIEKIIKTTDGWLLAIDLMARKLKEGMKLEEILSKEDNTFEMIFDYLKYEILDDLNHRLKEFLLKTAILKKLDVRICDQLLDIDNSQMILEKLVTKSSFIERIDQGQYRYGKHFHEALKTRTDKVYDQDELHDKAKKIYLKNNYFDEVLYHSQELEENDEIAQLAVAHSKEWLKDNEFGLLRKYLTALSEEAFHAYPLLLIYRGNLNCCLEEFELMIENYQQAKYIFQRQNNNEGIVIALIRLTRSYFYIKSTKGLDYFQKLKGYKRELSTDQKDMYTYLKIKSKLIQGEVKEADNLVKDVQISDKYYNSLKSSLAFRKGNLKEALKLIRKVGDFNKYFWNSISFHNNPLFYPILYHLFRGEVDEAQTYIWEKLKSCNGINKSLLESYLVFSYRLSSAHLIEYYNKEYIHILDAINKLSSPLDLTWHKFEVLAQLVSFQAFYGNIEEGIKYGKKGLTYADEQRDKFAKGILLRGLGFNYYFNEELMKAENHFKKSRYIFININNKLQLASSLMWLALTLFKLNKEVEFEIIMSKFLQIIQENSYEYLILKSSLIGTSDPNYFIPILIEARKLKVKSDYVNKLLNELGLSKLNRHPGYPLRVQALGDFKLFRGREEVVEEDWKRKKAKELFKLFLVNHKKLISRGKICNLLWADKAIEAAKRSFNVTLNALNKILEPTRSAQEEPYFIIRQGSSYGLNISIAYDYDVALFEKLFNKGKKADEYIIRINYYRQAINLYKGDLLPGDLYQDWITKERERFMSLFLDMADELLIYYYQNREYEKCIKLTDRMLEINKHFEQAYFYKMKSYNQMGQRSFAIKAYQSCKKVLNEELKINPNSRIEEYYRSITL</sequence>